<evidence type="ECO:0000256" key="6">
    <source>
        <dbReference type="ARBA" id="ARBA00023136"/>
    </source>
</evidence>
<keyword evidence="2" id="KW-1003">Cell membrane</keyword>
<protein>
    <submittedName>
        <fullName evidence="11">Acetyltransferase</fullName>
    </submittedName>
</protein>
<dbReference type="Proteomes" id="UP000053902">
    <property type="component" value="Unassembled WGS sequence"/>
</dbReference>
<keyword evidence="6 8" id="KW-0472">Membrane</keyword>
<feature type="transmembrane region" description="Helical" evidence="8">
    <location>
        <begin position="139"/>
        <end position="158"/>
    </location>
</feature>
<dbReference type="PANTHER" id="PTHR23028:SF53">
    <property type="entry name" value="ACYL_TRANSF_3 DOMAIN-CONTAINING PROTEIN"/>
    <property type="match status" value="1"/>
</dbReference>
<proteinExistence type="predicted"/>
<dbReference type="Pfam" id="PF01757">
    <property type="entry name" value="Acyl_transf_3"/>
    <property type="match status" value="1"/>
</dbReference>
<feature type="transmembrane region" description="Helical" evidence="8">
    <location>
        <begin position="76"/>
        <end position="96"/>
    </location>
</feature>
<dbReference type="GO" id="GO:0016788">
    <property type="term" value="F:hydrolase activity, acting on ester bonds"/>
    <property type="evidence" value="ECO:0007669"/>
    <property type="project" value="UniProtKB-ARBA"/>
</dbReference>
<dbReference type="SUPFAM" id="SSF52266">
    <property type="entry name" value="SGNH hydrolase"/>
    <property type="match status" value="1"/>
</dbReference>
<evidence type="ECO:0000256" key="3">
    <source>
        <dbReference type="ARBA" id="ARBA00022679"/>
    </source>
</evidence>
<dbReference type="OrthoDB" id="9767863at2"/>
<keyword evidence="4 8" id="KW-0812">Transmembrane</keyword>
<feature type="transmembrane region" description="Helical" evidence="8">
    <location>
        <begin position="339"/>
        <end position="360"/>
    </location>
</feature>
<evidence type="ECO:0000313" key="11">
    <source>
        <dbReference type="EMBL" id="CDZ93575.1"/>
    </source>
</evidence>
<evidence type="ECO:0000259" key="9">
    <source>
        <dbReference type="Pfam" id="PF01757"/>
    </source>
</evidence>
<evidence type="ECO:0000256" key="2">
    <source>
        <dbReference type="ARBA" id="ARBA00022475"/>
    </source>
</evidence>
<feature type="domain" description="SGNH" evidence="10">
    <location>
        <begin position="387"/>
        <end position="596"/>
    </location>
</feature>
<name>A0A078LQK3_9PSED</name>
<dbReference type="HOGENOM" id="CLU_005679_10_3_6"/>
<evidence type="ECO:0000256" key="1">
    <source>
        <dbReference type="ARBA" id="ARBA00004651"/>
    </source>
</evidence>
<feature type="transmembrane region" description="Helical" evidence="8">
    <location>
        <begin position="220"/>
        <end position="236"/>
    </location>
</feature>
<reference evidence="11 12" key="1">
    <citation type="submission" date="2014-07" db="EMBL/GenBank/DDBJ databases">
        <authorList>
            <person name="Urmite Genomes Urmite Genomes"/>
        </authorList>
    </citation>
    <scope>NUCLEOTIDE SEQUENCE [LARGE SCALE GENOMIC DNA]</scope>
    <source>
        <strain evidence="11 12">20_BN</strain>
    </source>
</reference>
<keyword evidence="3 11" id="KW-0808">Transferase</keyword>
<dbReference type="InterPro" id="IPR050879">
    <property type="entry name" value="Acyltransferase_3"/>
</dbReference>
<evidence type="ECO:0000256" key="7">
    <source>
        <dbReference type="ARBA" id="ARBA00023315"/>
    </source>
</evidence>
<evidence type="ECO:0000256" key="8">
    <source>
        <dbReference type="SAM" id="Phobius"/>
    </source>
</evidence>
<dbReference type="GO" id="GO:0016747">
    <property type="term" value="F:acyltransferase activity, transferring groups other than amino-acyl groups"/>
    <property type="evidence" value="ECO:0007669"/>
    <property type="project" value="InterPro"/>
</dbReference>
<gene>
    <name evidence="11" type="ORF">BN1079_00867</name>
</gene>
<keyword evidence="5 8" id="KW-1133">Transmembrane helix</keyword>
<dbReference type="AlphaFoldDB" id="A0A078LQK3"/>
<evidence type="ECO:0000256" key="4">
    <source>
        <dbReference type="ARBA" id="ARBA00022692"/>
    </source>
</evidence>
<feature type="transmembrane region" description="Helical" evidence="8">
    <location>
        <begin position="242"/>
        <end position="260"/>
    </location>
</feature>
<organism evidence="11 12">
    <name type="scientific">Pseudomonas saudiphocaensis</name>
    <dbReference type="NCBI Taxonomy" id="1499686"/>
    <lineage>
        <taxon>Bacteria</taxon>
        <taxon>Pseudomonadati</taxon>
        <taxon>Pseudomonadota</taxon>
        <taxon>Gammaproteobacteria</taxon>
        <taxon>Pseudomonadales</taxon>
        <taxon>Pseudomonadaceae</taxon>
        <taxon>Pseudomonas</taxon>
    </lineage>
</organism>
<feature type="transmembrane region" description="Helical" evidence="8">
    <location>
        <begin position="12"/>
        <end position="29"/>
    </location>
</feature>
<keyword evidence="7" id="KW-0012">Acyltransferase</keyword>
<feature type="transmembrane region" description="Helical" evidence="8">
    <location>
        <begin position="308"/>
        <end position="327"/>
    </location>
</feature>
<keyword evidence="12" id="KW-1185">Reference proteome</keyword>
<evidence type="ECO:0000256" key="5">
    <source>
        <dbReference type="ARBA" id="ARBA00022989"/>
    </source>
</evidence>
<dbReference type="Pfam" id="PF19040">
    <property type="entry name" value="SGNH"/>
    <property type="match status" value="1"/>
</dbReference>
<dbReference type="InterPro" id="IPR036514">
    <property type="entry name" value="SGNH_hydro_sf"/>
</dbReference>
<feature type="transmembrane region" description="Helical" evidence="8">
    <location>
        <begin position="269"/>
        <end position="288"/>
    </location>
</feature>
<dbReference type="PANTHER" id="PTHR23028">
    <property type="entry name" value="ACETYLTRANSFERASE"/>
    <property type="match status" value="1"/>
</dbReference>
<evidence type="ECO:0000313" key="12">
    <source>
        <dbReference type="Proteomes" id="UP000053902"/>
    </source>
</evidence>
<feature type="transmembrane region" description="Helical" evidence="8">
    <location>
        <begin position="35"/>
        <end position="55"/>
    </location>
</feature>
<feature type="domain" description="Acyltransferase 3" evidence="9">
    <location>
        <begin position="10"/>
        <end position="322"/>
    </location>
</feature>
<dbReference type="GO" id="GO:0009103">
    <property type="term" value="P:lipopolysaccharide biosynthetic process"/>
    <property type="evidence" value="ECO:0007669"/>
    <property type="project" value="TreeGrafter"/>
</dbReference>
<dbReference type="RefSeq" id="WP_052114426.1">
    <property type="nucleotide sequence ID" value="NZ_CCSF01000001.1"/>
</dbReference>
<accession>A0A078LQK3</accession>
<dbReference type="EMBL" id="CCSF01000001">
    <property type="protein sequence ID" value="CDZ93575.1"/>
    <property type="molecule type" value="Genomic_DNA"/>
</dbReference>
<dbReference type="GO" id="GO:0005886">
    <property type="term" value="C:plasma membrane"/>
    <property type="evidence" value="ECO:0007669"/>
    <property type="project" value="UniProtKB-SubCell"/>
</dbReference>
<dbReference type="STRING" id="1499686.BN1079_00867"/>
<dbReference type="InterPro" id="IPR002656">
    <property type="entry name" value="Acyl_transf_3_dom"/>
</dbReference>
<dbReference type="eggNOG" id="COG1835">
    <property type="taxonomic scope" value="Bacteria"/>
</dbReference>
<sequence>MIAVNQHRDDIQGLRALAVLAVIIFHVNHEWLPGGFIGVDIFFVISGYLITSIIFQQKEQGRFSFVSFYASRLRRIVPAYLFLLATVAAIMAILLIPRDFNSFYDSLKSAAFFNSNNYFKTQNDYFAPASHELPLLHTWSLAVEMQFYLLLPALLVLIPTRLIKPTIGAIAATLLLYSSLLLADGGRQDVYFSLAARIPEFLIGSLLALKNNHTLKKPNTNAWVGLALIALSFIFTTEESAFPGLLALPPCIGTALLISAQGSKVNQWLSGKVFVFTGALSYSLYLWHWPILAGLRYYFEVYELPGEALVIFFTLTLTASLISYYLIENTLRRANGRSGIYKFAAFSGVTLLAVLMARAANPMVSYSLPIELTRYAAPEDICHGQIVGECLRGDRQSSTEILLLGDSHAAQLNYFADVFGQTQRLRIRVITASSCVPIEGFDVVRVREQARESCSNQIETVKAHYESSQALLVAGKWQRHATSDPFMLALDRFLSEANNRNQPVILLAQVPMLETNVQRMNRHNALGSKRVAKLEATWGEANRKIEKLASRYPNVRFVDFSNIPLFSTPPFSNGRQIYQDEHHLNEEGSKAYGQAVSSRLGVILRGLTLKLSSTTPHYNPVISSRPLLR</sequence>
<dbReference type="InterPro" id="IPR043968">
    <property type="entry name" value="SGNH"/>
</dbReference>
<evidence type="ECO:0000259" key="10">
    <source>
        <dbReference type="Pfam" id="PF19040"/>
    </source>
</evidence>
<comment type="subcellular location">
    <subcellularLocation>
        <location evidence="1">Cell membrane</location>
        <topology evidence="1">Multi-pass membrane protein</topology>
    </subcellularLocation>
</comment>
<dbReference type="Gene3D" id="3.40.50.1110">
    <property type="entry name" value="SGNH hydrolase"/>
    <property type="match status" value="1"/>
</dbReference>